<evidence type="ECO:0000313" key="1">
    <source>
        <dbReference type="EMBL" id="KAJ1670083.1"/>
    </source>
</evidence>
<evidence type="ECO:0000313" key="2">
    <source>
        <dbReference type="Proteomes" id="UP001145114"/>
    </source>
</evidence>
<sequence>DYNIRRVSDNRRKCDPGSEYYRWEVFAHPCLRQGRRDLLPLVTRRPQGRKSGQRGSHRGGNDGDGDRRRAS</sequence>
<dbReference type="EMBL" id="JAMZIH010009472">
    <property type="protein sequence ID" value="KAJ1670083.1"/>
    <property type="molecule type" value="Genomic_DNA"/>
</dbReference>
<protein>
    <submittedName>
        <fullName evidence="1">Uncharacterized protein</fullName>
    </submittedName>
</protein>
<reference evidence="1" key="1">
    <citation type="submission" date="2022-06" db="EMBL/GenBank/DDBJ databases">
        <title>Phylogenomic reconstructions and comparative analyses of Kickxellomycotina fungi.</title>
        <authorList>
            <person name="Reynolds N.K."/>
            <person name="Stajich J.E."/>
            <person name="Barry K."/>
            <person name="Grigoriev I.V."/>
            <person name="Crous P."/>
            <person name="Smith M.E."/>
        </authorList>
    </citation>
    <scope>NUCLEOTIDE SEQUENCE</scope>
    <source>
        <strain evidence="1">RSA 2271</strain>
    </source>
</reference>
<name>A0ACC1HCX3_9FUNG</name>
<keyword evidence="2" id="KW-1185">Reference proteome</keyword>
<accession>A0ACC1HCX3</accession>
<feature type="non-terminal residue" evidence="1">
    <location>
        <position position="1"/>
    </location>
</feature>
<gene>
    <name evidence="1" type="ORF">EV182_008434</name>
</gene>
<comment type="caution">
    <text evidence="1">The sequence shown here is derived from an EMBL/GenBank/DDBJ whole genome shotgun (WGS) entry which is preliminary data.</text>
</comment>
<organism evidence="1 2">
    <name type="scientific">Spiromyces aspiralis</name>
    <dbReference type="NCBI Taxonomy" id="68401"/>
    <lineage>
        <taxon>Eukaryota</taxon>
        <taxon>Fungi</taxon>
        <taxon>Fungi incertae sedis</taxon>
        <taxon>Zoopagomycota</taxon>
        <taxon>Kickxellomycotina</taxon>
        <taxon>Kickxellomycetes</taxon>
        <taxon>Kickxellales</taxon>
        <taxon>Kickxellaceae</taxon>
        <taxon>Spiromyces</taxon>
    </lineage>
</organism>
<dbReference type="Proteomes" id="UP001145114">
    <property type="component" value="Unassembled WGS sequence"/>
</dbReference>
<proteinExistence type="predicted"/>